<keyword evidence="6 7" id="KW-0472">Membrane</keyword>
<dbReference type="PANTHER" id="PTHR23511:SF34">
    <property type="entry name" value="SYNAPTIC VESICLE GLYCOPROTEIN 2"/>
    <property type="match status" value="1"/>
</dbReference>
<dbReference type="CDD" id="cd17316">
    <property type="entry name" value="MFS_SV2_like"/>
    <property type="match status" value="1"/>
</dbReference>
<evidence type="ECO:0000256" key="7">
    <source>
        <dbReference type="SAM" id="Phobius"/>
    </source>
</evidence>
<feature type="transmembrane region" description="Helical" evidence="7">
    <location>
        <begin position="41"/>
        <end position="65"/>
    </location>
</feature>
<feature type="transmembrane region" description="Helical" evidence="7">
    <location>
        <begin position="347"/>
        <end position="366"/>
    </location>
</feature>
<dbReference type="Pfam" id="PF00083">
    <property type="entry name" value="Sugar_tr"/>
    <property type="match status" value="1"/>
</dbReference>
<dbReference type="InterPro" id="IPR020846">
    <property type="entry name" value="MFS_dom"/>
</dbReference>
<evidence type="ECO:0000259" key="8">
    <source>
        <dbReference type="PROSITE" id="PS50850"/>
    </source>
</evidence>
<evidence type="ECO:0000256" key="6">
    <source>
        <dbReference type="ARBA" id="ARBA00023136"/>
    </source>
</evidence>
<dbReference type="PANTHER" id="PTHR23511">
    <property type="entry name" value="SYNAPTIC VESICLE GLYCOPROTEIN 2"/>
    <property type="match status" value="1"/>
</dbReference>
<sequence length="471" mass="50471">MNATLVSGARLAKGHAMASGRADSAELIARLERLPITRPVLWARGCVGMATFFDGYTTIALAYALPILSRDWGLTPSTVAAIISAGYLGQLFGAIFFGWLAERIGRLPVLAICIGIFAVMSAACIFSWSAASLMLFRFVQGIGTGGEVPVASAYVNELSGAKKRGRFFLLYELLFLVGLTAAGGIGYFLVPSLGWQAMFIVGMVPVLLVLPLRLFLSESPRWLINRGRLDAADTVIAKLEASARKHGQPLPEPTPVAIEAATKPQPAGSWGELFSPLYGPRTILLWVMWFGAYMINNGLLTWLPTLYRTVFDMPLEQAIGYGFAMTGVALVASFVCALTIDRVGRRSWYTGALVFAAVPLFALWLLGASSPFMVFALATPAFAALQTVTYSLYLYSGELYPTRLRSLGAGLGSAWLRAGSITGPWVIGLIMSGGSVAPVFLTFAIVAAVTGLVVFRWAPETSGRALEELSP</sequence>
<proteinExistence type="inferred from homology"/>
<keyword evidence="5 7" id="KW-1133">Transmembrane helix</keyword>
<reference evidence="9 10" key="1">
    <citation type="submission" date="2020-07" db="EMBL/GenBank/DDBJ databases">
        <authorList>
            <person name="Partida-Martinez L."/>
            <person name="Huntemann M."/>
            <person name="Clum A."/>
            <person name="Wang J."/>
            <person name="Palaniappan K."/>
            <person name="Ritter S."/>
            <person name="Chen I.-M."/>
            <person name="Stamatis D."/>
            <person name="Reddy T."/>
            <person name="O'Malley R."/>
            <person name="Daum C."/>
            <person name="Shapiro N."/>
            <person name="Ivanova N."/>
            <person name="Kyrpides N."/>
            <person name="Woyke T."/>
        </authorList>
    </citation>
    <scope>NUCLEOTIDE SEQUENCE [LARGE SCALE GENOMIC DNA]</scope>
    <source>
        <strain evidence="9 10">AS2.3</strain>
    </source>
</reference>
<feature type="domain" description="Major facilitator superfamily (MFS) profile" evidence="8">
    <location>
        <begin position="43"/>
        <end position="462"/>
    </location>
</feature>
<feature type="transmembrane region" description="Helical" evidence="7">
    <location>
        <begin position="436"/>
        <end position="455"/>
    </location>
</feature>
<keyword evidence="4 7" id="KW-0812">Transmembrane</keyword>
<organism evidence="9 10">
    <name type="scientific">Sphingomonas melonis</name>
    <dbReference type="NCBI Taxonomy" id="152682"/>
    <lineage>
        <taxon>Bacteria</taxon>
        <taxon>Pseudomonadati</taxon>
        <taxon>Pseudomonadota</taxon>
        <taxon>Alphaproteobacteria</taxon>
        <taxon>Sphingomonadales</taxon>
        <taxon>Sphingomonadaceae</taxon>
        <taxon>Sphingomonas</taxon>
    </lineage>
</organism>
<dbReference type="GO" id="GO:0022857">
    <property type="term" value="F:transmembrane transporter activity"/>
    <property type="evidence" value="ECO:0007669"/>
    <property type="project" value="InterPro"/>
</dbReference>
<comment type="caution">
    <text evidence="9">The sequence shown here is derived from an EMBL/GenBank/DDBJ whole genome shotgun (WGS) entry which is preliminary data.</text>
</comment>
<dbReference type="InterPro" id="IPR036259">
    <property type="entry name" value="MFS_trans_sf"/>
</dbReference>
<feature type="transmembrane region" description="Helical" evidence="7">
    <location>
        <begin position="134"/>
        <end position="155"/>
    </location>
</feature>
<dbReference type="Proteomes" id="UP000517753">
    <property type="component" value="Unassembled WGS sequence"/>
</dbReference>
<feature type="transmembrane region" description="Helical" evidence="7">
    <location>
        <begin position="167"/>
        <end position="189"/>
    </location>
</feature>
<keyword evidence="10" id="KW-1185">Reference proteome</keyword>
<dbReference type="GO" id="GO:0016020">
    <property type="term" value="C:membrane"/>
    <property type="evidence" value="ECO:0007669"/>
    <property type="project" value="UniProtKB-SubCell"/>
</dbReference>
<evidence type="ECO:0000256" key="3">
    <source>
        <dbReference type="ARBA" id="ARBA00022448"/>
    </source>
</evidence>
<dbReference type="InterPro" id="IPR005829">
    <property type="entry name" value="Sugar_transporter_CS"/>
</dbReference>
<evidence type="ECO:0000256" key="1">
    <source>
        <dbReference type="ARBA" id="ARBA00004141"/>
    </source>
</evidence>
<reference evidence="9 10" key="2">
    <citation type="submission" date="2020-08" db="EMBL/GenBank/DDBJ databases">
        <title>The Agave Microbiome: Exploring the role of microbial communities in plant adaptations to desert environments.</title>
        <authorList>
            <person name="Partida-Martinez L.P."/>
        </authorList>
    </citation>
    <scope>NUCLEOTIDE SEQUENCE [LARGE SCALE GENOMIC DNA]</scope>
    <source>
        <strain evidence="9 10">AS2.3</strain>
    </source>
</reference>
<dbReference type="InterPro" id="IPR005828">
    <property type="entry name" value="MFS_sugar_transport-like"/>
</dbReference>
<feature type="transmembrane region" description="Helical" evidence="7">
    <location>
        <begin position="283"/>
        <end position="307"/>
    </location>
</feature>
<feature type="transmembrane region" description="Helical" evidence="7">
    <location>
        <begin position="372"/>
        <end position="395"/>
    </location>
</feature>
<accession>A0A7Y9K4C6</accession>
<dbReference type="PROSITE" id="PS00217">
    <property type="entry name" value="SUGAR_TRANSPORT_2"/>
    <property type="match status" value="1"/>
</dbReference>
<feature type="transmembrane region" description="Helical" evidence="7">
    <location>
        <begin position="195"/>
        <end position="216"/>
    </location>
</feature>
<evidence type="ECO:0000313" key="9">
    <source>
        <dbReference type="EMBL" id="NYD91235.1"/>
    </source>
</evidence>
<dbReference type="AlphaFoldDB" id="A0A7Y9K4C6"/>
<feature type="transmembrane region" description="Helical" evidence="7">
    <location>
        <begin position="407"/>
        <end position="430"/>
    </location>
</feature>
<evidence type="ECO:0000256" key="4">
    <source>
        <dbReference type="ARBA" id="ARBA00022692"/>
    </source>
</evidence>
<dbReference type="Gene3D" id="1.20.1250.20">
    <property type="entry name" value="MFS general substrate transporter like domains"/>
    <property type="match status" value="1"/>
</dbReference>
<keyword evidence="3" id="KW-0813">Transport</keyword>
<dbReference type="SUPFAM" id="SSF103473">
    <property type="entry name" value="MFS general substrate transporter"/>
    <property type="match status" value="1"/>
</dbReference>
<comment type="subcellular location">
    <subcellularLocation>
        <location evidence="1">Membrane</location>
        <topology evidence="1">Multi-pass membrane protein</topology>
    </subcellularLocation>
</comment>
<dbReference type="EMBL" id="JACCBY010000004">
    <property type="protein sequence ID" value="NYD91235.1"/>
    <property type="molecule type" value="Genomic_DNA"/>
</dbReference>
<protein>
    <submittedName>
        <fullName evidence="9">Putative MFS transporter</fullName>
    </submittedName>
</protein>
<dbReference type="RefSeq" id="WP_218845575.1">
    <property type="nucleotide sequence ID" value="NZ_JACCBY010000004.1"/>
</dbReference>
<name>A0A7Y9K4C6_9SPHN</name>
<comment type="similarity">
    <text evidence="2">Belongs to the major facilitator superfamily. Sugar transporter (TC 2.A.1.1) family.</text>
</comment>
<gene>
    <name evidence="9" type="ORF">HD841_003042</name>
</gene>
<evidence type="ECO:0000256" key="2">
    <source>
        <dbReference type="ARBA" id="ARBA00010992"/>
    </source>
</evidence>
<feature type="transmembrane region" description="Helical" evidence="7">
    <location>
        <begin position="319"/>
        <end position="340"/>
    </location>
</feature>
<feature type="transmembrane region" description="Helical" evidence="7">
    <location>
        <begin position="107"/>
        <end position="128"/>
    </location>
</feature>
<evidence type="ECO:0000313" key="10">
    <source>
        <dbReference type="Proteomes" id="UP000517753"/>
    </source>
</evidence>
<dbReference type="PROSITE" id="PS50850">
    <property type="entry name" value="MFS"/>
    <property type="match status" value="1"/>
</dbReference>
<feature type="transmembrane region" description="Helical" evidence="7">
    <location>
        <begin position="77"/>
        <end position="100"/>
    </location>
</feature>
<evidence type="ECO:0000256" key="5">
    <source>
        <dbReference type="ARBA" id="ARBA00022989"/>
    </source>
</evidence>